<accession>S4W0T0</accession>
<proteinExistence type="predicted"/>
<protein>
    <submittedName>
        <fullName evidence="2">Uncharacterized protein</fullName>
    </submittedName>
</protein>
<evidence type="ECO:0000256" key="1">
    <source>
        <dbReference type="SAM" id="MobiDB-lite"/>
    </source>
</evidence>
<evidence type="ECO:0000313" key="2">
    <source>
        <dbReference type="EMBL" id="AGO85401.2"/>
    </source>
</evidence>
<evidence type="ECO:0000313" key="3">
    <source>
        <dbReference type="Proteomes" id="UP000204584"/>
    </source>
</evidence>
<organism evidence="2 3">
    <name type="scientific">Pandoravirus salinus</name>
    <dbReference type="NCBI Taxonomy" id="1349410"/>
    <lineage>
        <taxon>Viruses</taxon>
        <taxon>Pandoravirus</taxon>
    </lineage>
</organism>
<keyword evidence="3" id="KW-1185">Reference proteome</keyword>
<dbReference type="Proteomes" id="UP000204584">
    <property type="component" value="Segment"/>
</dbReference>
<reference evidence="2 3" key="1">
    <citation type="journal article" date="2013" name="Science">
        <title>Pandoraviruses: amoeba viruses with genomes up to 2.5 Mb reaching that of parasitic eukaryotes.</title>
        <authorList>
            <person name="Philippe N."/>
            <person name="Legendre M."/>
            <person name="Doutre G."/>
            <person name="Coute Y."/>
            <person name="Poirot O."/>
            <person name="Lescot M."/>
            <person name="Arslan D."/>
            <person name="Seltzer V."/>
            <person name="Bertaux L."/>
            <person name="Bruley C."/>
            <person name="Garin J."/>
            <person name="Claverie J.M."/>
            <person name="Abergel C."/>
        </authorList>
    </citation>
    <scope>NUCLEOTIDE SEQUENCE [LARGE SCALE GENOMIC DNA]</scope>
</reference>
<feature type="compositionally biased region" description="Low complexity" evidence="1">
    <location>
        <begin position="145"/>
        <end position="160"/>
    </location>
</feature>
<dbReference type="KEGG" id="vg:16607188"/>
<dbReference type="EMBL" id="KC977571">
    <property type="protein sequence ID" value="AGO85401.2"/>
    <property type="molecule type" value="Genomic_DNA"/>
</dbReference>
<gene>
    <name evidence="2" type="ORF">psal_cds_1143</name>
</gene>
<name>S4W0T0_9VIRU</name>
<sequence>MDFKKEKRPTQMQHTSATGPQLSLATLPLEIIEHVLAALAVDGDDLCMDDVARFALVNCDTRDIVYRTPLPTVAAGRLPRRLFAHGMARPTLGDALDYMRKIGRSRGAGLTRFAAAVEIGRRSVIHAYVMWTWTTKVRRTQIPSGALGPGAAEPTATTPASRTGPNGHTPATRGKPSIFGVHLYATATCKDYALVSPERAALYAHWAVPVGRPHDPDGVDNPEALAPLLASAGAEMIGSIEGSELSSGFGLRTEDVENWLFRARVPYGDTLPCWVPDEDGARPPPSAVRALARPDSLSMLLEQIDFFVGHYVRHDCANFAVRNHAFSPRIGDFVGARRVYLVPIKGPSHFSGLGHLGIVVIH</sequence>
<dbReference type="GeneID" id="16607188"/>
<dbReference type="RefSeq" id="YP_008438477.2">
    <property type="nucleotide sequence ID" value="NC_022098.1"/>
</dbReference>
<feature type="region of interest" description="Disordered" evidence="1">
    <location>
        <begin position="143"/>
        <end position="174"/>
    </location>
</feature>